<dbReference type="OrthoDB" id="5738806at2"/>
<dbReference type="AlphaFoldDB" id="A0A399R5S0"/>
<comment type="caution">
    <text evidence="1">The sequence shown here is derived from an EMBL/GenBank/DDBJ whole genome shotgun (WGS) entry which is preliminary data.</text>
</comment>
<evidence type="ECO:0000313" key="2">
    <source>
        <dbReference type="Proteomes" id="UP000265431"/>
    </source>
</evidence>
<sequence length="104" mass="11457">MTSVRPKLKPDQPKAVTAWDTLTGKVVWMAGDGSWSDNPQRIGVFTGDEAEARLKDAEAQEGTVTDPYFMQVTEDGAVDGRETLREQIRANGPTVHPEFQKAPK</sequence>
<proteinExistence type="predicted"/>
<dbReference type="EMBL" id="QWGB01000004">
    <property type="protein sequence ID" value="RIJ26004.1"/>
    <property type="molecule type" value="Genomic_DNA"/>
</dbReference>
<gene>
    <name evidence="1" type="ORF">D1224_02495</name>
</gene>
<organism evidence="1 2">
    <name type="scientific">Henriciella barbarensis</name>
    <dbReference type="NCBI Taxonomy" id="86342"/>
    <lineage>
        <taxon>Bacteria</taxon>
        <taxon>Pseudomonadati</taxon>
        <taxon>Pseudomonadota</taxon>
        <taxon>Alphaproteobacteria</taxon>
        <taxon>Hyphomonadales</taxon>
        <taxon>Hyphomonadaceae</taxon>
        <taxon>Henriciella</taxon>
    </lineage>
</organism>
<dbReference type="Proteomes" id="UP000265431">
    <property type="component" value="Unassembled WGS sequence"/>
</dbReference>
<reference evidence="1 2" key="1">
    <citation type="submission" date="2018-08" db="EMBL/GenBank/DDBJ databases">
        <title>Henriciella mobilis sp. nov., isolated from seawater.</title>
        <authorList>
            <person name="Cheng H."/>
            <person name="Wu Y.-H."/>
            <person name="Xu X.-W."/>
            <person name="Guo L.-L."/>
        </authorList>
    </citation>
    <scope>NUCLEOTIDE SEQUENCE [LARGE SCALE GENOMIC DNA]</scope>
    <source>
        <strain evidence="1 2">CCUG66934</strain>
    </source>
</reference>
<evidence type="ECO:0000313" key="1">
    <source>
        <dbReference type="EMBL" id="RIJ26004.1"/>
    </source>
</evidence>
<dbReference type="Pfam" id="PF11011">
    <property type="entry name" value="DUF2849"/>
    <property type="match status" value="1"/>
</dbReference>
<name>A0A399R5S0_9PROT</name>
<accession>A0A399R5S0</accession>
<dbReference type="InterPro" id="IPR021270">
    <property type="entry name" value="DUF2849"/>
</dbReference>
<dbReference type="RefSeq" id="WP_119378353.1">
    <property type="nucleotide sequence ID" value="NZ_QWGB01000004.1"/>
</dbReference>
<protein>
    <submittedName>
        <fullName evidence="1">DUF2849 domain-containing protein</fullName>
    </submittedName>
</protein>
<keyword evidence="2" id="KW-1185">Reference proteome</keyword>